<protein>
    <recommendedName>
        <fullName evidence="3">ATP-dependent RecD2 DNA helicase</fullName>
        <ecNumber evidence="3">5.6.2.3</ecNumber>
    </recommendedName>
    <alternativeName>
        <fullName evidence="3">DNA 5'-3' helicase subunit RecD2</fullName>
    </alternativeName>
</protein>
<comment type="similarity">
    <text evidence="3">Belongs to the RecD family. RecD2 subfamily.</text>
</comment>
<keyword evidence="3" id="KW-0238">DNA-binding</keyword>
<dbReference type="Pfam" id="PF23139">
    <property type="entry name" value="OB_YrrC"/>
    <property type="match status" value="1"/>
</dbReference>
<dbReference type="InterPro" id="IPR027417">
    <property type="entry name" value="P-loop_NTPase"/>
</dbReference>
<dbReference type="Gene3D" id="1.10.150.20">
    <property type="entry name" value="5' to 3' exonuclease, C-terminal subdomain"/>
    <property type="match status" value="1"/>
</dbReference>
<dbReference type="GO" id="GO:0009338">
    <property type="term" value="C:exodeoxyribonuclease V complex"/>
    <property type="evidence" value="ECO:0007669"/>
    <property type="project" value="TreeGrafter"/>
</dbReference>
<dbReference type="Pfam" id="PF13245">
    <property type="entry name" value="AAA_19"/>
    <property type="match status" value="1"/>
</dbReference>
<evidence type="ECO:0000313" key="5">
    <source>
        <dbReference type="EMBL" id="SMB78079.1"/>
    </source>
</evidence>
<dbReference type="HAMAP" id="MF_01488">
    <property type="entry name" value="RecD2"/>
    <property type="match status" value="1"/>
</dbReference>
<accession>A0A1W1UAI1</accession>
<dbReference type="SMART" id="SM00382">
    <property type="entry name" value="AAA"/>
    <property type="match status" value="1"/>
</dbReference>
<dbReference type="STRING" id="573058.SAMN00017477_0022"/>
<keyword evidence="6" id="KW-1185">Reference proteome</keyword>
<dbReference type="InterPro" id="IPR003593">
    <property type="entry name" value="AAA+_ATPase"/>
</dbReference>
<dbReference type="CDD" id="cd18809">
    <property type="entry name" value="SF1_C_RecD"/>
    <property type="match status" value="1"/>
</dbReference>
<dbReference type="InterPro" id="IPR027785">
    <property type="entry name" value="UvrD-like_helicase_C"/>
</dbReference>
<dbReference type="InterPro" id="IPR029493">
    <property type="entry name" value="RecD2-like_HHH"/>
</dbReference>
<dbReference type="InterPro" id="IPR041451">
    <property type="entry name" value="RecD2_SH13"/>
</dbReference>
<dbReference type="GO" id="GO:0043139">
    <property type="term" value="F:5'-3' DNA helicase activity"/>
    <property type="evidence" value="ECO:0007669"/>
    <property type="project" value="UniProtKB-UniRule"/>
</dbReference>
<dbReference type="InterPro" id="IPR006345">
    <property type="entry name" value="RecD2"/>
</dbReference>
<dbReference type="SUPFAM" id="SSF52540">
    <property type="entry name" value="P-loop containing nucleoside triphosphate hydrolases"/>
    <property type="match status" value="2"/>
</dbReference>
<dbReference type="InterPro" id="IPR010994">
    <property type="entry name" value="RuvA_2-like"/>
</dbReference>
<gene>
    <name evidence="3" type="primary">recD2</name>
    <name evidence="5" type="ORF">SAMN00017477_0022</name>
</gene>
<keyword evidence="3" id="KW-0347">Helicase</keyword>
<dbReference type="AlphaFoldDB" id="A0A1W1UAI1"/>
<feature type="domain" description="AAA+ ATPase" evidence="4">
    <location>
        <begin position="333"/>
        <end position="477"/>
    </location>
</feature>
<name>A0A1W1UAI1_PEPAS</name>
<sequence length="737" mass="83470">MVINMIEITGILEKIVYRNDENGYTVARFTTEDDSITVTGSALEFKEQMEYVLTGDFTFHKKYGEQFSFQNVKEILPQSEKGIINYLTSGAIPYVGKAMAKKIYSRFGEKTLDVIEKSPEQLIMVEGIGKAKLKKILEKLEQDQGLRKVIIFFSEYGIPTSLAMKIYKNYGDNSISVVRENPYKLAEDIRGIGFKKADEIAMKIGDFSQSNLRVKAALKYTLYIATLEGHSFLPIDVLISRTKFLINKTEDELYSEIGALNLDDRFKLENTDPIRCYFAPYLKAENYIAGRIKDMLSFKHEIKNVDELIDEVQDRQKIVLAENQEKAVREATKNGITIITGGPGTGKTTTLKVIIELFELMEKKVFLAAPTGRAAKRMKEATSRDAQTIHKMLELTVSDSEYIDYGYQSEENLDCDVLIVDEVSMVDLNLMENLLNRISINTRLILVGDKDQLPSVGAGNVLSDLINSGIIPVVNLNQIFRQSGESHIIRNAHMVNNGEVPPVTNDGDFFTIDSKEERASLSTIVDLVYKRLPDYYSIDRDNIQVLAPMKKGVCGVNNLNKELQKTLNPKGESIDYNGSIFRIGDRVMQTKNNYNLEYKIESDFYLEKGSGVFNGDIGKIVSVDEEDKKLTVLFDDTKKVEYEYTDLDELTLSYATTIHKSQGSEFEVVVMPIHFAPPILLTRNLLYTAITRAKRLVVLVGNYKYVEQMVKNNRISLRYSSLKEKLQGDVQCLSQDV</sequence>
<dbReference type="GO" id="GO:0016887">
    <property type="term" value="F:ATP hydrolysis activity"/>
    <property type="evidence" value="ECO:0007669"/>
    <property type="project" value="RHEA"/>
</dbReference>
<dbReference type="GO" id="GO:0005524">
    <property type="term" value="F:ATP binding"/>
    <property type="evidence" value="ECO:0007669"/>
    <property type="project" value="UniProtKB-UniRule"/>
</dbReference>
<dbReference type="Pfam" id="PF18335">
    <property type="entry name" value="SH3_13"/>
    <property type="match status" value="1"/>
</dbReference>
<dbReference type="InterPro" id="IPR050534">
    <property type="entry name" value="Coronavir_polyprotein_1ab"/>
</dbReference>
<dbReference type="Gene3D" id="3.40.50.300">
    <property type="entry name" value="P-loop containing nucleotide triphosphate hydrolases"/>
    <property type="match status" value="2"/>
</dbReference>
<dbReference type="Pfam" id="PF13538">
    <property type="entry name" value="UvrD_C_2"/>
    <property type="match status" value="1"/>
</dbReference>
<dbReference type="Pfam" id="PF14520">
    <property type="entry name" value="HHH_5"/>
    <property type="match status" value="1"/>
</dbReference>
<keyword evidence="1 3" id="KW-0547">Nucleotide-binding</keyword>
<comment type="function">
    <text evidence="3">DNA-dependent ATPase and ATP-dependent 5'-3' DNA helicase. Has no activity on blunt DNA or DNA with 3'-overhangs, requires at least 10 bases of 5'-ssDNA for helicase activity.</text>
</comment>
<evidence type="ECO:0000256" key="3">
    <source>
        <dbReference type="HAMAP-Rule" id="MF_01488"/>
    </source>
</evidence>
<dbReference type="NCBIfam" id="TIGR01448">
    <property type="entry name" value="recD_rel"/>
    <property type="match status" value="1"/>
</dbReference>
<dbReference type="Pfam" id="PF14490">
    <property type="entry name" value="HHH_RecD2"/>
    <property type="match status" value="1"/>
</dbReference>
<reference evidence="6" key="1">
    <citation type="submission" date="2017-04" db="EMBL/GenBank/DDBJ databases">
        <authorList>
            <person name="Varghese N."/>
            <person name="Submissions S."/>
        </authorList>
    </citation>
    <scope>NUCLEOTIDE SEQUENCE [LARGE SCALE GENOMIC DNA]</scope>
    <source>
        <strain evidence="6">DSM 20463</strain>
    </source>
</reference>
<dbReference type="Gene3D" id="2.30.30.940">
    <property type="match status" value="1"/>
</dbReference>
<dbReference type="PANTHER" id="PTHR43788">
    <property type="entry name" value="DNA2/NAM7 HELICASE FAMILY MEMBER"/>
    <property type="match status" value="1"/>
</dbReference>
<dbReference type="GO" id="GO:0003677">
    <property type="term" value="F:DNA binding"/>
    <property type="evidence" value="ECO:0007669"/>
    <property type="project" value="UniProtKB-UniRule"/>
</dbReference>
<dbReference type="Proteomes" id="UP000192368">
    <property type="component" value="Unassembled WGS sequence"/>
</dbReference>
<evidence type="ECO:0000259" key="4">
    <source>
        <dbReference type="SMART" id="SM00382"/>
    </source>
</evidence>
<dbReference type="EC" id="5.6.2.3" evidence="3"/>
<organism evidence="5 6">
    <name type="scientific">Peptoniphilus asaccharolyticus DSM 20463</name>
    <dbReference type="NCBI Taxonomy" id="573058"/>
    <lineage>
        <taxon>Bacteria</taxon>
        <taxon>Bacillati</taxon>
        <taxon>Bacillota</taxon>
        <taxon>Tissierellia</taxon>
        <taxon>Tissierellales</taxon>
        <taxon>Peptoniphilaceae</taxon>
        <taxon>Peptoniphilus</taxon>
    </lineage>
</organism>
<evidence type="ECO:0000313" key="6">
    <source>
        <dbReference type="Proteomes" id="UP000192368"/>
    </source>
</evidence>
<proteinExistence type="inferred from homology"/>
<keyword evidence="2 3" id="KW-0067">ATP-binding</keyword>
<dbReference type="Gene3D" id="1.10.10.2220">
    <property type="match status" value="1"/>
</dbReference>
<keyword evidence="3" id="KW-0413">Isomerase</keyword>
<dbReference type="GO" id="GO:0017116">
    <property type="term" value="F:single-stranded DNA helicase activity"/>
    <property type="evidence" value="ECO:0007669"/>
    <property type="project" value="TreeGrafter"/>
</dbReference>
<feature type="binding site" evidence="3">
    <location>
        <begin position="344"/>
        <end position="348"/>
    </location>
    <ligand>
        <name>ATP</name>
        <dbReference type="ChEBI" id="CHEBI:30616"/>
    </ligand>
</feature>
<dbReference type="GO" id="GO:0006310">
    <property type="term" value="P:DNA recombination"/>
    <property type="evidence" value="ECO:0007669"/>
    <property type="project" value="InterPro"/>
</dbReference>
<evidence type="ECO:0000256" key="2">
    <source>
        <dbReference type="ARBA" id="ARBA00022840"/>
    </source>
</evidence>
<dbReference type="EMBL" id="FWWR01000005">
    <property type="protein sequence ID" value="SMB78079.1"/>
    <property type="molecule type" value="Genomic_DNA"/>
</dbReference>
<comment type="catalytic activity">
    <reaction evidence="3">
        <text>ATP + H2O = ADP + phosphate + H(+)</text>
        <dbReference type="Rhea" id="RHEA:13065"/>
        <dbReference type="ChEBI" id="CHEBI:15377"/>
        <dbReference type="ChEBI" id="CHEBI:15378"/>
        <dbReference type="ChEBI" id="CHEBI:30616"/>
        <dbReference type="ChEBI" id="CHEBI:43474"/>
        <dbReference type="ChEBI" id="CHEBI:456216"/>
        <dbReference type="EC" id="5.6.2.3"/>
    </reaction>
</comment>
<dbReference type="PANTHER" id="PTHR43788:SF6">
    <property type="entry name" value="DNA HELICASE B"/>
    <property type="match status" value="1"/>
</dbReference>
<dbReference type="InterPro" id="IPR055446">
    <property type="entry name" value="RecD2_N_OB"/>
</dbReference>
<dbReference type="SUPFAM" id="SSF47781">
    <property type="entry name" value="RuvA domain 2-like"/>
    <property type="match status" value="1"/>
</dbReference>
<dbReference type="CDD" id="cd17933">
    <property type="entry name" value="DEXSc_RecD-like"/>
    <property type="match status" value="1"/>
</dbReference>
<keyword evidence="3" id="KW-0378">Hydrolase</keyword>
<evidence type="ECO:0000256" key="1">
    <source>
        <dbReference type="ARBA" id="ARBA00022741"/>
    </source>
</evidence>